<dbReference type="EMBL" id="QICN01000004">
    <property type="protein sequence ID" value="PXV68582.1"/>
    <property type="molecule type" value="Genomic_DNA"/>
</dbReference>
<dbReference type="AlphaFoldDB" id="A0A318EF03"/>
<sequence>MRIVRAGLLALCLAGCGGNGEPEADVAPPQAEAFVRDCSWLSHEDPELMNVFFPDTQAHYWLGVFAIPPGGELLLEGEFPHARYMSFNLYDPTLAPFEGMNDVSIVPDAGSVNPFVPGAARDGDARRYTLRVVAEAAPEDPAQRAPNTLYAGIEGIPVPGGVIMYRIYVPDEGASLAGNVDLPDFRYFLPGGSELPVPDACAFLEQTRLGSGLNAQLASMNLSVAPIPLSPTDPLDWKRFHNPLLTVVERTGPVIGDLPIYDTLRGLALDSGLQGGFMSNRDNAYIAAAINNSAGELLVFGAQAPTTPRTYEGAPVMAAAQLRYLSICTVDFPTQRYWDCLYDEQLQRDGQDRYLVVISHADERPANARPECGVTWLNWGPLSAAAVILRNMLPAPGFLQAVQQIEALDTEREVMQDYYPYGTYTDRVAFEALSIDPQGGADACRVDASALLQRARG</sequence>
<accession>A0A318EF03</accession>
<evidence type="ECO:0000313" key="1">
    <source>
        <dbReference type="EMBL" id="PXV68582.1"/>
    </source>
</evidence>
<proteinExistence type="predicted"/>
<dbReference type="RefSeq" id="WP_110265069.1">
    <property type="nucleotide sequence ID" value="NZ_CAKZQT010000014.1"/>
</dbReference>
<name>A0A318EF03_9GAMM</name>
<dbReference type="Proteomes" id="UP000248330">
    <property type="component" value="Unassembled WGS sequence"/>
</dbReference>
<organism evidence="1 2">
    <name type="scientific">Sinimarinibacterium flocculans</name>
    <dbReference type="NCBI Taxonomy" id="985250"/>
    <lineage>
        <taxon>Bacteria</taxon>
        <taxon>Pseudomonadati</taxon>
        <taxon>Pseudomonadota</taxon>
        <taxon>Gammaproteobacteria</taxon>
        <taxon>Nevskiales</taxon>
        <taxon>Nevskiaceae</taxon>
        <taxon>Sinimarinibacterium</taxon>
    </lineage>
</organism>
<dbReference type="OrthoDB" id="9146291at2"/>
<evidence type="ECO:0000313" key="2">
    <source>
        <dbReference type="Proteomes" id="UP000248330"/>
    </source>
</evidence>
<reference evidence="1 2" key="1">
    <citation type="submission" date="2018-04" db="EMBL/GenBank/DDBJ databases">
        <title>Genomic Encyclopedia of Type Strains, Phase IV (KMG-IV): sequencing the most valuable type-strain genomes for metagenomic binning, comparative biology and taxonomic classification.</title>
        <authorList>
            <person name="Goeker M."/>
        </authorList>
    </citation>
    <scope>NUCLEOTIDE SEQUENCE [LARGE SCALE GENOMIC DNA]</scope>
    <source>
        <strain evidence="1 2">DSM 104150</strain>
    </source>
</reference>
<comment type="caution">
    <text evidence="1">The sequence shown here is derived from an EMBL/GenBank/DDBJ whole genome shotgun (WGS) entry which is preliminary data.</text>
</comment>
<gene>
    <name evidence="1" type="ORF">C8D93_104282</name>
</gene>
<protein>
    <submittedName>
        <fullName evidence="1">Uncharacterized protein</fullName>
    </submittedName>
</protein>
<keyword evidence="2" id="KW-1185">Reference proteome</keyword>